<dbReference type="Pfam" id="PF02449">
    <property type="entry name" value="Glyco_hydro_42"/>
    <property type="match status" value="1"/>
</dbReference>
<dbReference type="EMBL" id="FOAZ01000007">
    <property type="protein sequence ID" value="SEL30816.1"/>
    <property type="molecule type" value="Genomic_DNA"/>
</dbReference>
<sequence length="728" mass="75128">MFKKASRKHRARTYLISVPAALLAGLVVAGAAFTAPLFGADAATTTATATQAAASSTLWSTQLKWDDNGAAWSEASFAALKAKGLEQAEIDMSWNTVEPAQGRFDYTELDQEIANANAAGVHLVLIFWYSGWNGSPASWVTSHETTASGAQSATPAWWDRTDEPAYLAYVTDTVKHVAGEAGYGGSVLDYGRLDSVWDSTVSGQVDGWAQADVDEFHNVYLPQTYGSIGAFDSARKTSYTSFAQVPAATPGQPLAAVYQLFRLWSVQQVYGQLAADVRAVTASTPLYFYFGGHVGNFANYENVPEVFFALAKKYDVTVVQDCSESTGIDLLFASLGRAYGVNVATEWTAPSDSTQLAAQAVQWIGNYPMMLPEGGGTDFFIHDGTQKDTVAYPIYTAWLGHLKGLSGSYPQQPVAVYLDDSLAYGSTSGGALGAPENGIASLWDGYQAGFSVVTSEEVDTGIVKLAQYRAVLPINGVDANLTAYRNGGGHLLTAASQLSTYAPAYATLAGSGVLQIAPVVDAARTGAQLTLADITSGAAYDGPVTVSPAGLGLAAGTYHLVDATGQAIPQVAVAGGLCASAGVPAASLAEWSVVAGAAPAGTPTPAGCGTGTPPPSCGALTANQQLTAGQSVTACNGGYKLTLQGDGNLVLSRSGTALWSSGTAHSGATRVVMQGDGNLVLSTGTGAAVWSTRTATHSGAYLDVQNDGNTVLYSAAGASLWSTGTAGR</sequence>
<dbReference type="AlphaFoldDB" id="A0A1H7P5E4"/>
<dbReference type="SUPFAM" id="SSF51445">
    <property type="entry name" value="(Trans)glycosidases"/>
    <property type="match status" value="1"/>
</dbReference>
<organism evidence="5 6">
    <name type="scientific">Streptacidiphilus jiangxiensis</name>
    <dbReference type="NCBI Taxonomy" id="235985"/>
    <lineage>
        <taxon>Bacteria</taxon>
        <taxon>Bacillati</taxon>
        <taxon>Actinomycetota</taxon>
        <taxon>Actinomycetes</taxon>
        <taxon>Kitasatosporales</taxon>
        <taxon>Streptomycetaceae</taxon>
        <taxon>Streptacidiphilus</taxon>
    </lineage>
</organism>
<dbReference type="CDD" id="cd00028">
    <property type="entry name" value="B_lectin"/>
    <property type="match status" value="1"/>
</dbReference>
<dbReference type="Gene3D" id="3.20.20.80">
    <property type="entry name" value="Glycosidases"/>
    <property type="match status" value="1"/>
</dbReference>
<dbReference type="Proteomes" id="UP000183015">
    <property type="component" value="Unassembled WGS sequence"/>
</dbReference>
<gene>
    <name evidence="5" type="ORF">SAMN05414137_107224</name>
</gene>
<keyword evidence="1" id="KW-0378">Hydrolase</keyword>
<reference evidence="6" key="1">
    <citation type="submission" date="2016-10" db="EMBL/GenBank/DDBJ databases">
        <authorList>
            <person name="Varghese N."/>
        </authorList>
    </citation>
    <scope>NUCLEOTIDE SEQUENCE [LARGE SCALE GENOMIC DNA]</scope>
    <source>
        <strain evidence="6">DSM 45096 / BCRC 16803 / CGMCC 4.1857 / CIP 109030 / JCM 12277 / KCTC 19219 / NBRC 100920 / 33214</strain>
    </source>
</reference>
<dbReference type="InterPro" id="IPR001480">
    <property type="entry name" value="Bulb-type_lectin_dom"/>
</dbReference>
<dbReference type="OrthoDB" id="4022093at2"/>
<evidence type="ECO:0000259" key="4">
    <source>
        <dbReference type="PROSITE" id="PS50927"/>
    </source>
</evidence>
<feature type="signal peptide" evidence="3">
    <location>
        <begin position="1"/>
        <end position="34"/>
    </location>
</feature>
<dbReference type="GO" id="GO:0009341">
    <property type="term" value="C:beta-galactosidase complex"/>
    <property type="evidence" value="ECO:0007669"/>
    <property type="project" value="InterPro"/>
</dbReference>
<dbReference type="GO" id="GO:0004565">
    <property type="term" value="F:beta-galactosidase activity"/>
    <property type="evidence" value="ECO:0007669"/>
    <property type="project" value="InterPro"/>
</dbReference>
<evidence type="ECO:0000313" key="6">
    <source>
        <dbReference type="Proteomes" id="UP000183015"/>
    </source>
</evidence>
<protein>
    <submittedName>
        <fullName evidence="5">Beta-galactosidase</fullName>
    </submittedName>
</protein>
<dbReference type="STRING" id="235985.SAMN05414137_107224"/>
<dbReference type="eggNOG" id="COG1874">
    <property type="taxonomic scope" value="Bacteria"/>
</dbReference>
<name>A0A1H7P5E4_STRJI</name>
<accession>A0A1H7P5E4</accession>
<proteinExistence type="predicted"/>
<keyword evidence="6" id="KW-1185">Reference proteome</keyword>
<evidence type="ECO:0000256" key="1">
    <source>
        <dbReference type="ARBA" id="ARBA00022801"/>
    </source>
</evidence>
<dbReference type="PROSITE" id="PS50927">
    <property type="entry name" value="BULB_LECTIN"/>
    <property type="match status" value="1"/>
</dbReference>
<dbReference type="RefSeq" id="WP_052438331.1">
    <property type="nucleotide sequence ID" value="NZ_BBPN01000003.1"/>
</dbReference>
<dbReference type="GO" id="GO:0005975">
    <property type="term" value="P:carbohydrate metabolic process"/>
    <property type="evidence" value="ECO:0007669"/>
    <property type="project" value="InterPro"/>
</dbReference>
<keyword evidence="2" id="KW-0326">Glycosidase</keyword>
<dbReference type="InterPro" id="IPR017853">
    <property type="entry name" value="GH"/>
</dbReference>
<dbReference type="SUPFAM" id="SSF51110">
    <property type="entry name" value="alpha-D-mannose-specific plant lectins"/>
    <property type="match status" value="1"/>
</dbReference>
<evidence type="ECO:0000256" key="2">
    <source>
        <dbReference type="ARBA" id="ARBA00023295"/>
    </source>
</evidence>
<dbReference type="Gene3D" id="2.90.10.10">
    <property type="entry name" value="Bulb-type lectin domain"/>
    <property type="match status" value="2"/>
</dbReference>
<feature type="chain" id="PRO_5038337240" evidence="3">
    <location>
        <begin position="35"/>
        <end position="728"/>
    </location>
</feature>
<feature type="domain" description="Bulb-type lectin" evidence="4">
    <location>
        <begin position="617"/>
        <end position="725"/>
    </location>
</feature>
<dbReference type="SMART" id="SM00108">
    <property type="entry name" value="B_lectin"/>
    <property type="match status" value="1"/>
</dbReference>
<evidence type="ECO:0000256" key="3">
    <source>
        <dbReference type="SAM" id="SignalP"/>
    </source>
</evidence>
<evidence type="ECO:0000313" key="5">
    <source>
        <dbReference type="EMBL" id="SEL30816.1"/>
    </source>
</evidence>
<keyword evidence="3" id="KW-0732">Signal</keyword>
<dbReference type="InterPro" id="IPR013529">
    <property type="entry name" value="Glyco_hydro_42_N"/>
</dbReference>
<dbReference type="InterPro" id="IPR036426">
    <property type="entry name" value="Bulb-type_lectin_dom_sf"/>
</dbReference>